<accession>A0A512DW53</accession>
<dbReference type="CDD" id="cd04301">
    <property type="entry name" value="NAT_SF"/>
    <property type="match status" value="1"/>
</dbReference>
<gene>
    <name evidence="2" type="ORF">SAE02_48570</name>
</gene>
<proteinExistence type="predicted"/>
<comment type="caution">
    <text evidence="2">The sequence shown here is derived from an EMBL/GenBank/DDBJ whole genome shotgun (WGS) entry which is preliminary data.</text>
</comment>
<feature type="domain" description="N-acetyltransferase" evidence="1">
    <location>
        <begin position="8"/>
        <end position="93"/>
    </location>
</feature>
<dbReference type="Pfam" id="PF14542">
    <property type="entry name" value="Acetyltransf_CG"/>
    <property type="match status" value="1"/>
</dbReference>
<dbReference type="PANTHER" id="PTHR31435">
    <property type="entry name" value="PROTEIN NATD1"/>
    <property type="match status" value="1"/>
</dbReference>
<dbReference type="InterPro" id="IPR031165">
    <property type="entry name" value="GNAT_YJDJ"/>
</dbReference>
<protein>
    <submittedName>
        <fullName evidence="2">N-acetyltransferase</fullName>
    </submittedName>
</protein>
<dbReference type="PANTHER" id="PTHR31435:SF10">
    <property type="entry name" value="BSR4717 PROTEIN"/>
    <property type="match status" value="1"/>
</dbReference>
<dbReference type="InterPro" id="IPR016181">
    <property type="entry name" value="Acyl_CoA_acyltransferase"/>
</dbReference>
<dbReference type="Proteomes" id="UP000321523">
    <property type="component" value="Unassembled WGS sequence"/>
</dbReference>
<evidence type="ECO:0000259" key="1">
    <source>
        <dbReference type="PROSITE" id="PS51729"/>
    </source>
</evidence>
<dbReference type="InterPro" id="IPR045057">
    <property type="entry name" value="Gcn5-rel_NAT"/>
</dbReference>
<keyword evidence="2" id="KW-0808">Transferase</keyword>
<reference evidence="2 3" key="1">
    <citation type="submission" date="2019-07" db="EMBL/GenBank/DDBJ databases">
        <title>Whole genome shotgun sequence of Skermanella aerolata NBRC 106429.</title>
        <authorList>
            <person name="Hosoyama A."/>
            <person name="Uohara A."/>
            <person name="Ohji S."/>
            <person name="Ichikawa N."/>
        </authorList>
    </citation>
    <scope>NUCLEOTIDE SEQUENCE [LARGE SCALE GENOMIC DNA]</scope>
    <source>
        <strain evidence="2 3">NBRC 106429</strain>
    </source>
</reference>
<sequence length="93" mass="10492">MDMTDAITDNAARSRYELDVDGRIVFANYRRNGSILHIPYVEAPPSLRGTGAAGRLMRGVMETARAEGLKVVPICSYASAWIRRHREYHDLLE</sequence>
<dbReference type="SUPFAM" id="SSF55729">
    <property type="entry name" value="Acyl-CoA N-acyltransferases (Nat)"/>
    <property type="match status" value="1"/>
</dbReference>
<evidence type="ECO:0000313" key="2">
    <source>
        <dbReference type="EMBL" id="GEO40709.1"/>
    </source>
</evidence>
<dbReference type="GO" id="GO:0016740">
    <property type="term" value="F:transferase activity"/>
    <property type="evidence" value="ECO:0007669"/>
    <property type="project" value="UniProtKB-KW"/>
</dbReference>
<name>A0A512DW53_9PROT</name>
<evidence type="ECO:0000313" key="3">
    <source>
        <dbReference type="Proteomes" id="UP000321523"/>
    </source>
</evidence>
<dbReference type="EMBL" id="BJYZ01000023">
    <property type="protein sequence ID" value="GEO40709.1"/>
    <property type="molecule type" value="Genomic_DNA"/>
</dbReference>
<organism evidence="2 3">
    <name type="scientific">Skermanella aerolata</name>
    <dbReference type="NCBI Taxonomy" id="393310"/>
    <lineage>
        <taxon>Bacteria</taxon>
        <taxon>Pseudomonadati</taxon>
        <taxon>Pseudomonadota</taxon>
        <taxon>Alphaproteobacteria</taxon>
        <taxon>Rhodospirillales</taxon>
        <taxon>Azospirillaceae</taxon>
        <taxon>Skermanella</taxon>
    </lineage>
</organism>
<dbReference type="AlphaFoldDB" id="A0A512DW53"/>
<keyword evidence="3" id="KW-1185">Reference proteome</keyword>
<dbReference type="Gene3D" id="3.40.630.30">
    <property type="match status" value="1"/>
</dbReference>
<dbReference type="PROSITE" id="PS51729">
    <property type="entry name" value="GNAT_YJDJ"/>
    <property type="match status" value="1"/>
</dbReference>